<proteinExistence type="inferred from homology"/>
<dbReference type="GO" id="GO:0008171">
    <property type="term" value="F:O-methyltransferase activity"/>
    <property type="evidence" value="ECO:0007669"/>
    <property type="project" value="InterPro"/>
</dbReference>
<dbReference type="InterPro" id="IPR002935">
    <property type="entry name" value="SAM_O-MeTrfase"/>
</dbReference>
<evidence type="ECO:0000256" key="3">
    <source>
        <dbReference type="ARBA" id="ARBA00022691"/>
    </source>
</evidence>
<comment type="caution">
    <text evidence="5">The sequence shown here is derived from an EMBL/GenBank/DDBJ whole genome shotgun (WGS) entry which is preliminary data.</text>
</comment>
<keyword evidence="2" id="KW-0808">Transferase</keyword>
<dbReference type="EMBL" id="CALLCH030000018">
    <property type="protein sequence ID" value="CAI4218862.1"/>
    <property type="molecule type" value="Genomic_DNA"/>
</dbReference>
<accession>A0A9P1MF11</accession>
<gene>
    <name evidence="5" type="ORF">PPNO1_LOCUS8435</name>
</gene>
<sequence>MSDYPVLDKVIASLQGSAPTLQFLRDLHAEALAEEPFVSTNNDLSVALDKFVALDPDKSALVYLLLRTSGARHVVEAGTSFGVSTIYLALAVGQNATAQNAPGKVIATENEAHKAARARENWKKAGVEVEPWIELREGDLRETLKTGLPEQVDFVLLDIWTPLALPALSLVKSRLRPGALVVVDNFDAAASGYKDLRAYFDDPANNFRRTTAPYDGGLCIVVYMGN</sequence>
<keyword evidence="6" id="KW-1185">Reference proteome</keyword>
<dbReference type="PANTHER" id="PTHR43167">
    <property type="entry name" value="PUTATIVE (AFU_ORTHOLOGUE AFUA_6G01830)-RELATED"/>
    <property type="match status" value="1"/>
</dbReference>
<reference evidence="5" key="1">
    <citation type="submission" date="2022-11" db="EMBL/GenBank/DDBJ databases">
        <authorList>
            <person name="Scott C."/>
            <person name="Bruce N."/>
        </authorList>
    </citation>
    <scope>NUCLEOTIDE SEQUENCE</scope>
</reference>
<dbReference type="Pfam" id="PF13578">
    <property type="entry name" value="Methyltransf_24"/>
    <property type="match status" value="1"/>
</dbReference>
<dbReference type="AlphaFoldDB" id="A0A9P1MF11"/>
<name>A0A9P1MF11_9PEZI</name>
<evidence type="ECO:0000256" key="1">
    <source>
        <dbReference type="ARBA" id="ARBA00022603"/>
    </source>
</evidence>
<dbReference type="Proteomes" id="UP000838763">
    <property type="component" value="Unassembled WGS sequence"/>
</dbReference>
<protein>
    <recommendedName>
        <fullName evidence="7">O-methyltransferase</fullName>
    </recommendedName>
</protein>
<dbReference type="Gene3D" id="3.40.50.150">
    <property type="entry name" value="Vaccinia Virus protein VP39"/>
    <property type="match status" value="1"/>
</dbReference>
<dbReference type="OrthoDB" id="4863010at2759"/>
<dbReference type="InterPro" id="IPR029063">
    <property type="entry name" value="SAM-dependent_MTases_sf"/>
</dbReference>
<organism evidence="5 6">
    <name type="scientific">Parascedosporium putredinis</name>
    <dbReference type="NCBI Taxonomy" id="1442378"/>
    <lineage>
        <taxon>Eukaryota</taxon>
        <taxon>Fungi</taxon>
        <taxon>Dikarya</taxon>
        <taxon>Ascomycota</taxon>
        <taxon>Pezizomycotina</taxon>
        <taxon>Sordariomycetes</taxon>
        <taxon>Hypocreomycetidae</taxon>
        <taxon>Microascales</taxon>
        <taxon>Microascaceae</taxon>
        <taxon>Parascedosporium</taxon>
    </lineage>
</organism>
<dbReference type="SUPFAM" id="SSF53335">
    <property type="entry name" value="S-adenosyl-L-methionine-dependent methyltransferases"/>
    <property type="match status" value="1"/>
</dbReference>
<comment type="similarity">
    <text evidence="4">Belongs to the class I-like SAM-binding methyltransferase superfamily. Cation-dependent O-methyltransferase family.</text>
</comment>
<evidence type="ECO:0000256" key="2">
    <source>
        <dbReference type="ARBA" id="ARBA00022679"/>
    </source>
</evidence>
<keyword evidence="1" id="KW-0489">Methyltransferase</keyword>
<evidence type="ECO:0000313" key="6">
    <source>
        <dbReference type="Proteomes" id="UP000838763"/>
    </source>
</evidence>
<keyword evidence="3" id="KW-0949">S-adenosyl-L-methionine</keyword>
<dbReference type="GO" id="GO:0032259">
    <property type="term" value="P:methylation"/>
    <property type="evidence" value="ECO:0007669"/>
    <property type="project" value="UniProtKB-KW"/>
</dbReference>
<evidence type="ECO:0008006" key="7">
    <source>
        <dbReference type="Google" id="ProtNLM"/>
    </source>
</evidence>
<evidence type="ECO:0000313" key="5">
    <source>
        <dbReference type="EMBL" id="CAI4218862.1"/>
    </source>
</evidence>
<evidence type="ECO:0000256" key="4">
    <source>
        <dbReference type="ARBA" id="ARBA00023453"/>
    </source>
</evidence>
<dbReference type="PROSITE" id="PS51682">
    <property type="entry name" value="SAM_OMT_I"/>
    <property type="match status" value="1"/>
</dbReference>
<dbReference type="PANTHER" id="PTHR43167:SF1">
    <property type="entry name" value="PUTATIVE (AFU_ORTHOLOGUE AFUA_6G01830)-RELATED"/>
    <property type="match status" value="1"/>
</dbReference>